<name>A0ABR7SE71_9ACTN</name>
<evidence type="ECO:0000313" key="3">
    <source>
        <dbReference type="EMBL" id="MBC9712633.1"/>
    </source>
</evidence>
<evidence type="ECO:0000313" key="4">
    <source>
        <dbReference type="Proteomes" id="UP000642284"/>
    </source>
</evidence>
<dbReference type="Proteomes" id="UP000642284">
    <property type="component" value="Unassembled WGS sequence"/>
</dbReference>
<dbReference type="InterPro" id="IPR036186">
    <property type="entry name" value="Serpin_sf"/>
</dbReference>
<dbReference type="SMART" id="SM00093">
    <property type="entry name" value="SERPIN"/>
    <property type="match status" value="1"/>
</dbReference>
<reference evidence="3 4" key="1">
    <citation type="submission" date="2020-08" db="EMBL/GenBank/DDBJ databases">
        <title>Genemic of Streptomyces polyaspartic.</title>
        <authorList>
            <person name="Liu W."/>
        </authorList>
    </citation>
    <scope>NUCLEOTIDE SEQUENCE [LARGE SCALE GENOMIC DNA]</scope>
    <source>
        <strain evidence="3 4">TRM66268-LWL</strain>
    </source>
</reference>
<feature type="domain" description="Serpin" evidence="2">
    <location>
        <begin position="12"/>
        <end position="388"/>
    </location>
</feature>
<accession>A0ABR7SE71</accession>
<dbReference type="EMBL" id="JACTVJ010000005">
    <property type="protein sequence ID" value="MBC9712633.1"/>
    <property type="molecule type" value="Genomic_DNA"/>
</dbReference>
<dbReference type="SUPFAM" id="SSF56574">
    <property type="entry name" value="Serpins"/>
    <property type="match status" value="2"/>
</dbReference>
<dbReference type="Gene3D" id="3.30.497.10">
    <property type="entry name" value="Antithrombin, subunit I, domain 2"/>
    <property type="match status" value="2"/>
</dbReference>
<comment type="similarity">
    <text evidence="1">Belongs to the serpin family.</text>
</comment>
<dbReference type="InterPro" id="IPR042178">
    <property type="entry name" value="Serpin_sf_1"/>
</dbReference>
<dbReference type="InterPro" id="IPR000215">
    <property type="entry name" value="Serpin_fam"/>
</dbReference>
<dbReference type="Pfam" id="PF00079">
    <property type="entry name" value="Serpin"/>
    <property type="match status" value="1"/>
</dbReference>
<gene>
    <name evidence="3" type="ORF">H9Y04_08605</name>
</gene>
<protein>
    <submittedName>
        <fullName evidence="3">Proteinase inhibitor I4 serpin</fullName>
    </submittedName>
</protein>
<dbReference type="InterPro" id="IPR023796">
    <property type="entry name" value="Serpin_dom"/>
</dbReference>
<comment type="caution">
    <text evidence="3">The sequence shown here is derived from an EMBL/GenBank/DDBJ whole genome shotgun (WGS) entry which is preliminary data.</text>
</comment>
<organism evidence="3 4">
    <name type="scientific">Streptomyces polyasparticus</name>
    <dbReference type="NCBI Taxonomy" id="2767826"/>
    <lineage>
        <taxon>Bacteria</taxon>
        <taxon>Bacillati</taxon>
        <taxon>Actinomycetota</taxon>
        <taxon>Actinomycetes</taxon>
        <taxon>Kitasatosporales</taxon>
        <taxon>Streptomycetaceae</taxon>
        <taxon>Streptomyces</taxon>
    </lineage>
</organism>
<dbReference type="PANTHER" id="PTHR11461:SF211">
    <property type="entry name" value="GH10112P-RELATED"/>
    <property type="match status" value="1"/>
</dbReference>
<proteinExistence type="inferred from homology"/>
<dbReference type="PANTHER" id="PTHR11461">
    <property type="entry name" value="SERINE PROTEASE INHIBITOR, SERPIN"/>
    <property type="match status" value="1"/>
</dbReference>
<sequence length="399" mass="42612">MQPRAATVRAVNRLTQRWARGLSGHEATVFSAPSLWPLLALLADPADGPARDELEDAVGVRADSAIRMAHELLDAFGGIRGTRTAVGFWTAPDLPLHPEWTLRLPTGLTGLLDSDPAVSQERLDAWASRNTDGLIDAMPVDVHKDTELVLAGAQLVRTRWLRPFRETLLLPDSGPWQGRELLGLHRFTSLHDRVGVAHTAAGPLTLVQVLGDTGVDVHLLLGPEEMTPSTVLSEGIGALSGDLVPGDRLPLGRPGPGLLVSDERSARPDPQLDLTACPFRVTARHDLLKDAARYGLESASNAGRGHFPGIGPRPLAIGAAAQSALAVFDAEGFESAAVTALAAVAGGAPPAPRHTVRRIEAAFDRPFGFLTVHRTSRLVLTAGWVADPTPYPERDWMRG</sequence>
<keyword evidence="4" id="KW-1185">Reference proteome</keyword>
<evidence type="ECO:0000256" key="1">
    <source>
        <dbReference type="RuleBase" id="RU000411"/>
    </source>
</evidence>
<evidence type="ECO:0000259" key="2">
    <source>
        <dbReference type="SMART" id="SM00093"/>
    </source>
</evidence>